<dbReference type="EMBL" id="CP087977">
    <property type="protein sequence ID" value="UUZ45632.1"/>
    <property type="molecule type" value="Genomic_DNA"/>
</dbReference>
<gene>
    <name evidence="1" type="ORF">LP422_06125</name>
</gene>
<evidence type="ECO:0000313" key="1">
    <source>
        <dbReference type="EMBL" id="UUZ45632.1"/>
    </source>
</evidence>
<sequence length="188" mass="20081">MYDLLWISPLEAPAVATATSGMYLAMVVLVRIPGQRVLSGMSSFDLIAVIGFGSIIGRAALGQAPVLGGGLVALVTLVVVRGLFGMLRRRGWVQHAVVNAPVLLMAGPRVIEEHMRRCHVLPGELQSRLRLAGVSRYEQVVAVIFEPSGTISVLRRGEQIDPLLLSGVVGAAPVPEDLLIDRPHPPSE</sequence>
<organism evidence="1 2">
    <name type="scientific">Janibacter limosus</name>
    <dbReference type="NCBI Taxonomy" id="53458"/>
    <lineage>
        <taxon>Bacteria</taxon>
        <taxon>Bacillati</taxon>
        <taxon>Actinomycetota</taxon>
        <taxon>Actinomycetes</taxon>
        <taxon>Micrococcales</taxon>
        <taxon>Intrasporangiaceae</taxon>
        <taxon>Janibacter</taxon>
    </lineage>
</organism>
<dbReference type="Proteomes" id="UP001059663">
    <property type="component" value="Chromosome"/>
</dbReference>
<name>A0AC61U6F7_9MICO</name>
<reference evidence="1" key="1">
    <citation type="submission" date="2021-11" db="EMBL/GenBank/DDBJ databases">
        <title>Study of the species diversity of bacterial strains isolated from a unique natural object - Shulgan-Tash cave (Bashkiria).</title>
        <authorList>
            <person name="Sazanova A.L."/>
            <person name="Chirak E.R."/>
            <person name="Safronova V.I."/>
        </authorList>
    </citation>
    <scope>NUCLEOTIDE SEQUENCE</scope>
    <source>
        <strain evidence="1">P1</strain>
    </source>
</reference>
<accession>A0AC61U6F7</accession>
<evidence type="ECO:0000313" key="2">
    <source>
        <dbReference type="Proteomes" id="UP001059663"/>
    </source>
</evidence>
<protein>
    <submittedName>
        <fullName evidence="1">DUF421 domain-containing protein</fullName>
    </submittedName>
</protein>
<proteinExistence type="predicted"/>